<accession>G2J7A0</accession>
<keyword evidence="2" id="KW-1185">Reference proteome</keyword>
<name>G2J7A0_9BURK</name>
<evidence type="ECO:0000313" key="2">
    <source>
        <dbReference type="Proteomes" id="UP000054051"/>
    </source>
</evidence>
<protein>
    <submittedName>
        <fullName evidence="1">Uncharacterized protein</fullName>
    </submittedName>
</protein>
<dbReference type="Proteomes" id="UP000054051">
    <property type="component" value="Unassembled WGS sequence"/>
</dbReference>
<comment type="caution">
    <text evidence="1">The sequence shown here is derived from an EMBL/GenBank/DDBJ whole genome shotgun (WGS) entry which is preliminary data.</text>
</comment>
<dbReference type="AlphaFoldDB" id="G2J7A0"/>
<dbReference type="EMBL" id="CAFB01000011">
    <property type="protein sequence ID" value="CCD28640.1"/>
    <property type="molecule type" value="Genomic_DNA"/>
</dbReference>
<dbReference type="RefSeq" id="WP_006681943.1">
    <property type="nucleotide sequence ID" value="NZ_CAFB01000011.1"/>
</dbReference>
<reference evidence="1 2" key="1">
    <citation type="submission" date="2011-08" db="EMBL/GenBank/DDBJ databases">
        <title>The genome of the obligate endobacterium of an arbuscular mycorrhizal fungus reveals an interphylum network of nutritional interactions.</title>
        <authorList>
            <person name="Ghignone S."/>
            <person name="Salvioli A."/>
            <person name="Anca I."/>
            <person name="Lumini E."/>
            <person name="Ortu G."/>
            <person name="Petiti L."/>
            <person name="Cruveiller S."/>
            <person name="Bianciotto V."/>
            <person name="Piffanelli P."/>
            <person name="Lanfranco L."/>
            <person name="Bonfante P."/>
        </authorList>
    </citation>
    <scope>NUCLEOTIDE SEQUENCE [LARGE SCALE GENOMIC DNA]</scope>
    <source>
        <strain evidence="1 2">BEG34</strain>
    </source>
</reference>
<sequence>MSRVRIPVELHRALGDYFERVWNCSFALQGEPCAASEIFHRNGFLPFIVELASRKSQRIFNRPIDAQIRPHENALLGKTVVLPEKTELPVVLLLVWAAEQMFKPVPAQAIELYPIYAYHWTPTSMRTQGAWRLPDV</sequence>
<proteinExistence type="predicted"/>
<evidence type="ECO:0000313" key="1">
    <source>
        <dbReference type="EMBL" id="CCD28640.1"/>
    </source>
</evidence>
<gene>
    <name evidence="1" type="ORF">CAGGBEG34_100033</name>
</gene>
<organism evidence="1 2">
    <name type="scientific">Candidatus Glomeribacter gigasporarum BEG34</name>
    <dbReference type="NCBI Taxonomy" id="1070319"/>
    <lineage>
        <taxon>Bacteria</taxon>
        <taxon>Pseudomonadati</taxon>
        <taxon>Pseudomonadota</taxon>
        <taxon>Betaproteobacteria</taxon>
        <taxon>Burkholderiales</taxon>
        <taxon>Burkholderiaceae</taxon>
        <taxon>Candidatus Glomeribacter</taxon>
    </lineage>
</organism>
<dbReference type="OrthoDB" id="8967637at2"/>